<dbReference type="KEGG" id="nsh:GXM_01008"/>
<protein>
    <submittedName>
        <fullName evidence="1">Uncharacterized protein</fullName>
    </submittedName>
</protein>
<dbReference type="RefSeq" id="WP_152588287.1">
    <property type="nucleotide sequence ID" value="NZ_CP045226.1"/>
</dbReference>
<evidence type="ECO:0000313" key="2">
    <source>
        <dbReference type="Proteomes" id="UP000326678"/>
    </source>
</evidence>
<gene>
    <name evidence="1" type="ORF">GXM_01008</name>
</gene>
<dbReference type="Proteomes" id="UP000326678">
    <property type="component" value="Chromosome Gxm1"/>
</dbReference>
<proteinExistence type="predicted"/>
<evidence type="ECO:0000313" key="1">
    <source>
        <dbReference type="EMBL" id="QFS43535.1"/>
    </source>
</evidence>
<dbReference type="AlphaFoldDB" id="A0A5P8VSW8"/>
<keyword evidence="2" id="KW-1185">Reference proteome</keyword>
<organism evidence="1 2">
    <name type="scientific">Nostoc sphaeroides CCNUC1</name>
    <dbReference type="NCBI Taxonomy" id="2653204"/>
    <lineage>
        <taxon>Bacteria</taxon>
        <taxon>Bacillati</taxon>
        <taxon>Cyanobacteriota</taxon>
        <taxon>Cyanophyceae</taxon>
        <taxon>Nostocales</taxon>
        <taxon>Nostocaceae</taxon>
        <taxon>Nostoc</taxon>
    </lineage>
</organism>
<reference evidence="1 2" key="1">
    <citation type="submission" date="2019-10" db="EMBL/GenBank/DDBJ databases">
        <title>Genomic and transcriptomic insights into the perfect genentic adaptation of a filamentous nitrogen-fixing cyanobacterium to rice fields.</title>
        <authorList>
            <person name="Chen Z."/>
        </authorList>
    </citation>
    <scope>NUCLEOTIDE SEQUENCE [LARGE SCALE GENOMIC DNA]</scope>
    <source>
        <strain evidence="1">CCNUC1</strain>
    </source>
</reference>
<accession>A0A5P8VSW8</accession>
<name>A0A5P8VSW8_9NOSO</name>
<sequence length="85" mass="9749">MVKKYKLKELFTVTQKLLEKISLELGDRNTGIKQALANVNKAVSSTHKQKLEAEVEYKFTLEEILKDDDWDDHPGVDGIPQPPKR</sequence>
<dbReference type="EMBL" id="CP045226">
    <property type="protein sequence ID" value="QFS43535.1"/>
    <property type="molecule type" value="Genomic_DNA"/>
</dbReference>